<gene>
    <name evidence="1" type="ORF">PTTW11_00436</name>
</gene>
<organism evidence="1 2">
    <name type="scientific">Pyrenophora teres f. teres</name>
    <dbReference type="NCBI Taxonomy" id="97479"/>
    <lineage>
        <taxon>Eukaryota</taxon>
        <taxon>Fungi</taxon>
        <taxon>Dikarya</taxon>
        <taxon>Ascomycota</taxon>
        <taxon>Pezizomycotina</taxon>
        <taxon>Dothideomycetes</taxon>
        <taxon>Pleosporomycetidae</taxon>
        <taxon>Pleosporales</taxon>
        <taxon>Pleosporineae</taxon>
        <taxon>Pleosporaceae</taxon>
        <taxon>Pyrenophora</taxon>
    </lineage>
</organism>
<dbReference type="Gene3D" id="3.30.710.10">
    <property type="entry name" value="Potassium Channel Kv1.1, Chain A"/>
    <property type="match status" value="1"/>
</dbReference>
<accession>A0A6S6VUA0</accession>
<dbReference type="CDD" id="cd18186">
    <property type="entry name" value="BTB_POZ_ZBTB_KLHL-like"/>
    <property type="match status" value="1"/>
</dbReference>
<name>A0A6S6VUA0_9PLEO</name>
<dbReference type="PANTHER" id="PTHR47843:SF5">
    <property type="entry name" value="BTB_POZ DOMAIN PROTEIN"/>
    <property type="match status" value="1"/>
</dbReference>
<dbReference type="SUPFAM" id="SSF54695">
    <property type="entry name" value="POZ domain"/>
    <property type="match status" value="1"/>
</dbReference>
<proteinExistence type="predicted"/>
<dbReference type="PROSITE" id="PS50097">
    <property type="entry name" value="BTB"/>
    <property type="match status" value="1"/>
</dbReference>
<reference evidence="1" key="1">
    <citation type="submission" date="2021-02" db="EMBL/GenBank/DDBJ databases">
        <authorList>
            <person name="Syme A R."/>
            <person name="Syme A R."/>
            <person name="Moolhuijzen P."/>
        </authorList>
    </citation>
    <scope>NUCLEOTIDE SEQUENCE</scope>
    <source>
        <strain evidence="1">W1-1</strain>
    </source>
</reference>
<dbReference type="InterPro" id="IPR000210">
    <property type="entry name" value="BTB/POZ_dom"/>
</dbReference>
<dbReference type="Proteomes" id="UP000472372">
    <property type="component" value="Chromosome 1"/>
</dbReference>
<dbReference type="InterPro" id="IPR011333">
    <property type="entry name" value="SKP1/BTB/POZ_sf"/>
</dbReference>
<sequence>MSGDYSDLVITCGTDVYNAHRAIVCAQSGYFQEDERIAAGKEHRVNLSEDDSVIIKALFQFSCKCEYEPKSPKESAGRIPLTVPAEGGYHYGFPHTCERIGKCKDYSSMKVYWHHRCWNSKCGHDCRGFICKECTGVSDNSSPDNLVLHAKMYQTGNEYDVPGLKMLSREKFSRLCVKYWDHELFPTACDYVLSSTPNEDQGLRKVLRETIIAHTTLLKNAAIEKVLGKHITFAYEVTKRLADKLEEKTPYVYPPVSQAHGFEDYHCERRILEHRQFPLGYDAFQLLIHAKLYIAASRYDVPGLKDLSSDKFKTACGIFWADEEFFAATEYVFTTTPDEDSMKTCKWYMAKRCKYGDDGIIGGTICDGQLHRF</sequence>
<evidence type="ECO:0000313" key="1">
    <source>
        <dbReference type="EMBL" id="CAE6996948.1"/>
    </source>
</evidence>
<dbReference type="EMBL" id="HG992977">
    <property type="protein sequence ID" value="CAE6996948.1"/>
    <property type="molecule type" value="Genomic_DNA"/>
</dbReference>
<evidence type="ECO:0000313" key="2">
    <source>
        <dbReference type="Proteomes" id="UP000472372"/>
    </source>
</evidence>
<dbReference type="Pfam" id="PF00651">
    <property type="entry name" value="BTB"/>
    <property type="match status" value="1"/>
</dbReference>
<protein>
    <submittedName>
        <fullName evidence="1">Uncharacterized protein</fullName>
    </submittedName>
</protein>
<dbReference type="AlphaFoldDB" id="A0A6S6VUA0"/>
<dbReference type="PANTHER" id="PTHR47843">
    <property type="entry name" value="BTB DOMAIN-CONTAINING PROTEIN-RELATED"/>
    <property type="match status" value="1"/>
</dbReference>